<feature type="coiled-coil region" evidence="1">
    <location>
        <begin position="402"/>
        <end position="482"/>
    </location>
</feature>
<dbReference type="WBParaSite" id="maker-PairedContig_781-snap-gene-0.18-mRNA-1">
    <property type="protein sequence ID" value="maker-PairedContig_781-snap-gene-0.18-mRNA-1"/>
    <property type="gene ID" value="maker-PairedContig_781-snap-gene-0.18"/>
</dbReference>
<reference evidence="2" key="1">
    <citation type="submission" date="2016-11" db="UniProtKB">
        <authorList>
            <consortium name="WormBaseParasite"/>
        </authorList>
    </citation>
    <scope>IDENTIFICATION</scope>
    <source>
        <strain evidence="2">pt0022</strain>
    </source>
</reference>
<evidence type="ECO:0000256" key="1">
    <source>
        <dbReference type="SAM" id="Coils"/>
    </source>
</evidence>
<organism evidence="2">
    <name type="scientific">Wuchereria bancrofti</name>
    <dbReference type="NCBI Taxonomy" id="6293"/>
    <lineage>
        <taxon>Eukaryota</taxon>
        <taxon>Metazoa</taxon>
        <taxon>Ecdysozoa</taxon>
        <taxon>Nematoda</taxon>
        <taxon>Chromadorea</taxon>
        <taxon>Rhabditida</taxon>
        <taxon>Spirurina</taxon>
        <taxon>Spiruromorpha</taxon>
        <taxon>Filarioidea</taxon>
        <taxon>Onchocercidae</taxon>
        <taxon>Wuchereria</taxon>
    </lineage>
</organism>
<dbReference type="STRING" id="6293.A0A1I8EZ54"/>
<feature type="coiled-coil region" evidence="1">
    <location>
        <begin position="915"/>
        <end position="1008"/>
    </location>
</feature>
<sequence>MGGHLVSVVVGADFIMDLSDRLVYSKMSLSSDLEDNRKKHIKRQSANSPLAVLSPSVRPQSTKLSRLSGTPLGRKLAYINQIDPNIDATLLELYSVEKDRVPTVINPDPNIEQSLVEETLQSEETTKEAMGERSIASECDDITDVTSSSVAAALSPGMSNEMKSAIKTYLKSTSMYSTSLLESKAELLNVVGDVAGVGKNEDTEELNISVSTRGSQEKVVGNNSIDSVKIDLSVSGSKFSAGTTETNSCSGILCETIDMNNVIEAQFTEATRSPVLQVESAEKVPLLKVSSMTPKCLTTQVDKRMASPDMLENLTLSARKNRVFATRNLNLDNLSSPRELASYAEERAQNYSFLINEAYCETSMFCENCYAMRIELGLLSDKFAALTATIGGLAAEGNIAFVAELENLLRGKEAEIVTLSSKLRDLTQSNDQLSRQKEIAEKDSEDYRFFFKDEVKKKLGEIDILQKKLYEAEHLIYELEQEKPKQPSKENTSQTDVEFDTSLEHQMEIQIEIMQQQLDTAHSLHQKAQQRIEELENKLQKIVEEKSQLSLKLQELESENSDGIISDENKHVSIISLLEARVAELGNKIDEAVRINNDETMVQKSFLLEKVTSVLEKIKGDVKSNVFANKWDADDVEISVTYFEKAVNIICQDIPQFETLVETVAQYGKLARNEFKQLEMIVEKVVEEKNKWEMLFTSEKSKLDSLQEVMLTQFSENKNCFSSLLQDFQNKCTDTLCSVTEFTKTKSEENQNCGMLKMLRHIEDLQEKLNGKWSKDSDEMHSCLKEQHFIVTSFQAEMQEMSNKMKILHESVEKDFKNLSVLLDSFQGREAKQLGHNERETDTFKQICEHGEEIIQACFFREFLIVSYSFKTFNDLKKSVQHLQKVEEDIRSQNTALHKNLDFGSGNFAPIIHVTENLTREKDKLENENAALRSTIFILEKENIDLKEMREISTVQEKKVQELEHRLNLLQKENERLGKACDDADEEVGDLKEQIFELLRVNAKLQAEMHGEDEEAVNRRMGYIEPPAILPGIHLSAHGTSSGVNLPNAKIEDVTENLLKSKLDVNVKDVVIEKTVEERKEIQKLMGKENVLAEAAKALVKKSAKSKTTRDQSCRTS</sequence>
<dbReference type="AlphaFoldDB" id="A0A1I8EZ54"/>
<protein>
    <submittedName>
        <fullName evidence="2">Uncharacterized protein</fullName>
    </submittedName>
</protein>
<evidence type="ECO:0000313" key="2">
    <source>
        <dbReference type="WBParaSite" id="maker-PairedContig_781-snap-gene-0.18-mRNA-1"/>
    </source>
</evidence>
<name>A0A1I8EZ54_WUCBA</name>
<accession>A0A1I8EZ54</accession>
<proteinExistence type="predicted"/>
<keyword evidence="1" id="KW-0175">Coiled coil</keyword>
<feature type="coiled-coil region" evidence="1">
    <location>
        <begin position="511"/>
        <end position="595"/>
    </location>
</feature>